<evidence type="ECO:0000256" key="4">
    <source>
        <dbReference type="ARBA" id="ARBA00022741"/>
    </source>
</evidence>
<evidence type="ECO:0000256" key="7">
    <source>
        <dbReference type="ARBA" id="ARBA00023134"/>
    </source>
</evidence>
<keyword evidence="5" id="KW-0378">Hydrolase</keyword>
<dbReference type="SUPFAM" id="SSF52540">
    <property type="entry name" value="P-loop containing nucleoside triphosphate hydrolases"/>
    <property type="match status" value="1"/>
</dbReference>
<evidence type="ECO:0000259" key="8">
    <source>
        <dbReference type="Pfam" id="PF02492"/>
    </source>
</evidence>
<protein>
    <submittedName>
        <fullName evidence="9">Hydrogenase maturase protein, Ni storage</fullName>
    </submittedName>
</protein>
<evidence type="ECO:0000256" key="5">
    <source>
        <dbReference type="ARBA" id="ARBA00022801"/>
    </source>
</evidence>
<dbReference type="Pfam" id="PF02492">
    <property type="entry name" value="cobW"/>
    <property type="match status" value="1"/>
</dbReference>
<gene>
    <name evidence="9" type="primary">hypB</name>
</gene>
<dbReference type="Gene3D" id="3.40.50.300">
    <property type="entry name" value="P-loop containing nucleotide triphosphate hydrolases"/>
    <property type="match status" value="1"/>
</dbReference>
<dbReference type="PANTHER" id="PTHR30134:SF2">
    <property type="entry name" value="HYDROGENASE MATURATION FACTOR HYPB"/>
    <property type="match status" value="1"/>
</dbReference>
<dbReference type="GO" id="GO:0008270">
    <property type="term" value="F:zinc ion binding"/>
    <property type="evidence" value="ECO:0007669"/>
    <property type="project" value="TreeGrafter"/>
</dbReference>
<dbReference type="AlphaFoldDB" id="A0A1W5LCR8"/>
<reference evidence="9" key="1">
    <citation type="submission" date="2016-01" db="EMBL/GenBank/DDBJ databases">
        <title>Hydrogen oxidation by a methanotroph.</title>
        <authorList>
            <person name="Stott M.B."/>
        </authorList>
    </citation>
    <scope>NUCLEOTIDE SEQUENCE</scope>
    <source>
        <strain evidence="9">RTK17.1</strain>
    </source>
</reference>
<dbReference type="GO" id="GO:0016151">
    <property type="term" value="F:nickel cation binding"/>
    <property type="evidence" value="ECO:0007669"/>
    <property type="project" value="InterPro"/>
</dbReference>
<dbReference type="PANTHER" id="PTHR30134">
    <property type="entry name" value="HYDROGENASE PROTEIN ASSEMBLY PROTEIN, NICKEL CHAPERONE"/>
    <property type="match status" value="1"/>
</dbReference>
<dbReference type="GO" id="GO:0003924">
    <property type="term" value="F:GTPase activity"/>
    <property type="evidence" value="ECO:0007669"/>
    <property type="project" value="InterPro"/>
</dbReference>
<accession>A0A1W5LCR8</accession>
<evidence type="ECO:0000256" key="1">
    <source>
        <dbReference type="ARBA" id="ARBA00006211"/>
    </source>
</evidence>
<evidence type="ECO:0000256" key="3">
    <source>
        <dbReference type="ARBA" id="ARBA00022723"/>
    </source>
</evidence>
<evidence type="ECO:0000313" key="9">
    <source>
        <dbReference type="EMBL" id="ANC58154.1"/>
    </source>
</evidence>
<dbReference type="GO" id="GO:0005525">
    <property type="term" value="F:GTP binding"/>
    <property type="evidence" value="ECO:0007669"/>
    <property type="project" value="UniProtKB-KW"/>
</dbReference>
<dbReference type="InterPro" id="IPR003495">
    <property type="entry name" value="CobW/HypB/UreG_nucleotide-bd"/>
</dbReference>
<name>A0A1W5LCR8_9BACT</name>
<keyword evidence="6" id="KW-0862">Zinc</keyword>
<keyword evidence="4" id="KW-0547">Nucleotide-binding</keyword>
<evidence type="ECO:0000256" key="2">
    <source>
        <dbReference type="ARBA" id="ARBA00022596"/>
    </source>
</evidence>
<dbReference type="InterPro" id="IPR027417">
    <property type="entry name" value="P-loop_NTPase"/>
</dbReference>
<dbReference type="NCBIfam" id="TIGR00073">
    <property type="entry name" value="hypB"/>
    <property type="match status" value="1"/>
</dbReference>
<keyword evidence="7" id="KW-0342">GTP-binding</keyword>
<sequence length="256" mass="29027">MCAHCGCNGPGEAMHDHGRLGHNHDHEATGIKERRHRDLSVDLLEKNAQYAKGNRTFFKDKRILALNIISSPGSGKTSLLVSTLNRLKSKIEQLVIEGDQQTELDAQRIRATGTYAYQIQTGKGCHLDAHLISHALEEIPLREEQLLWIENVGNLICPSLFDLGETKRVLLLSVAEGEDKPAKYPEAFYGADLLILTKIDLLPYVDFSMERCEDYLRKIRPGIEILALSSKTGEGMENWFCWIEREFEKFTHKLLL</sequence>
<dbReference type="GO" id="GO:0051604">
    <property type="term" value="P:protein maturation"/>
    <property type="evidence" value="ECO:0007669"/>
    <property type="project" value="InterPro"/>
</dbReference>
<feature type="domain" description="CobW/HypB/UreG nucleotide-binding" evidence="8">
    <location>
        <begin position="67"/>
        <end position="226"/>
    </location>
</feature>
<evidence type="ECO:0000256" key="6">
    <source>
        <dbReference type="ARBA" id="ARBA00022833"/>
    </source>
</evidence>
<keyword evidence="2" id="KW-0533">Nickel</keyword>
<comment type="similarity">
    <text evidence="1">Belongs to the SIMIBI class G3E GTPase family. HypB/HupM subfamily.</text>
</comment>
<proteinExistence type="inferred from homology"/>
<organism evidence="9">
    <name type="scientific">Candidatus Methylacidiphilum infernorum</name>
    <dbReference type="NCBI Taxonomy" id="511746"/>
    <lineage>
        <taxon>Bacteria</taxon>
        <taxon>Pseudomonadati</taxon>
        <taxon>Verrucomicrobiota</taxon>
        <taxon>Methylacidiphilae</taxon>
        <taxon>Methylacidiphilales</taxon>
        <taxon>Methylacidiphilaceae</taxon>
        <taxon>Methylacidiphilum (ex Ratnadevi et al. 2023)</taxon>
    </lineage>
</organism>
<dbReference type="EMBL" id="KU509355">
    <property type="protein sequence ID" value="ANC58154.1"/>
    <property type="molecule type" value="Genomic_DNA"/>
</dbReference>
<dbReference type="InterPro" id="IPR004392">
    <property type="entry name" value="Hyd_mat_HypB"/>
</dbReference>
<dbReference type="PIRSF" id="PIRSF005624">
    <property type="entry name" value="Ni-bind_GTPase"/>
    <property type="match status" value="1"/>
</dbReference>
<keyword evidence="3" id="KW-0479">Metal-binding</keyword>
<dbReference type="CDD" id="cd05390">
    <property type="entry name" value="HypB"/>
    <property type="match status" value="1"/>
</dbReference>